<reference evidence="1 2" key="1">
    <citation type="submission" date="2016-10" db="EMBL/GenBank/DDBJ databases">
        <title>Genome sequence of a sulfur-reducing bacterium Desulfurobacterium indicum K6013.</title>
        <authorList>
            <person name="Cao J."/>
            <person name="Shao Z."/>
            <person name="Alain K."/>
            <person name="Jebbar M."/>
        </authorList>
    </citation>
    <scope>NUCLEOTIDE SEQUENCE [LARGE SCALE GENOMIC DNA]</scope>
    <source>
        <strain evidence="1 2">K6013</strain>
    </source>
</reference>
<keyword evidence="2" id="KW-1185">Reference proteome</keyword>
<dbReference type="STRING" id="1914305.BLW93_06440"/>
<dbReference type="EMBL" id="MOEN01000024">
    <property type="protein sequence ID" value="OMH40205.1"/>
    <property type="molecule type" value="Genomic_DNA"/>
</dbReference>
<dbReference type="Proteomes" id="UP000187408">
    <property type="component" value="Unassembled WGS sequence"/>
</dbReference>
<name>A0A1R1MK68_9BACT</name>
<proteinExistence type="predicted"/>
<dbReference type="Gene3D" id="1.10.10.10">
    <property type="entry name" value="Winged helix-like DNA-binding domain superfamily/Winged helix DNA-binding domain"/>
    <property type="match status" value="1"/>
</dbReference>
<organism evidence="1 2">
    <name type="scientific">Desulfurobacterium indicum</name>
    <dbReference type="NCBI Taxonomy" id="1914305"/>
    <lineage>
        <taxon>Bacteria</taxon>
        <taxon>Pseudomonadati</taxon>
        <taxon>Aquificota</taxon>
        <taxon>Aquificia</taxon>
        <taxon>Desulfurobacteriales</taxon>
        <taxon>Desulfurobacteriaceae</taxon>
        <taxon>Desulfurobacterium</taxon>
    </lineage>
</organism>
<dbReference type="AlphaFoldDB" id="A0A1R1MK68"/>
<accession>A0A1R1MK68</accession>
<dbReference type="InterPro" id="IPR036390">
    <property type="entry name" value="WH_DNA-bd_sf"/>
</dbReference>
<comment type="caution">
    <text evidence="1">The sequence shown here is derived from an EMBL/GenBank/DDBJ whole genome shotgun (WGS) entry which is preliminary data.</text>
</comment>
<protein>
    <submittedName>
        <fullName evidence="1">Transcriptional regulator</fullName>
    </submittedName>
</protein>
<dbReference type="InterPro" id="IPR036388">
    <property type="entry name" value="WH-like_DNA-bd_sf"/>
</dbReference>
<dbReference type="SUPFAM" id="SSF46785">
    <property type="entry name" value="Winged helix' DNA-binding domain"/>
    <property type="match status" value="1"/>
</dbReference>
<evidence type="ECO:0000313" key="1">
    <source>
        <dbReference type="EMBL" id="OMH40205.1"/>
    </source>
</evidence>
<evidence type="ECO:0000313" key="2">
    <source>
        <dbReference type="Proteomes" id="UP000187408"/>
    </source>
</evidence>
<sequence length="50" mass="5534">MKEKGKPVRPGDVAKTLGMESKEVSKIIKSLREKGLVNSPKRCYYAPVEG</sequence>
<gene>
    <name evidence="1" type="ORF">BLW93_06440</name>
</gene>